<proteinExistence type="predicted"/>
<feature type="compositionally biased region" description="Low complexity" evidence="1">
    <location>
        <begin position="232"/>
        <end position="241"/>
    </location>
</feature>
<gene>
    <name evidence="2" type="ORF">ACH61_01904</name>
</gene>
<dbReference type="EMBL" id="LIIN01000060">
    <property type="protein sequence ID" value="KZX20990.1"/>
    <property type="molecule type" value="Genomic_DNA"/>
</dbReference>
<dbReference type="AlphaFoldDB" id="A0A162FXH0"/>
<evidence type="ECO:0000313" key="3">
    <source>
        <dbReference type="Proteomes" id="UP000076717"/>
    </source>
</evidence>
<dbReference type="Proteomes" id="UP000076717">
    <property type="component" value="Unassembled WGS sequence"/>
</dbReference>
<sequence length="241" mass="25162">MLGSRCGPERSGLGRLLRLHRRLEVPRVGVCGLAPELLVAAVVLGVVARGDDLLPDGRLVPGGTRVRPLVDGGSSGLAGSRRGRARGPSVDRLLRGIAEIGCCRRIGGWLGLGQRREGGGRVPGPAGGRVVLGVGGRRLGIVMGLAGWAGRSLGAGQRGPRRNRIRCGEVLHRGCVGLDGFGPLRSLLSGRRLALDRLSGPESDRCRGGHDGGVAPRGRPPPPRPTRRRGCPVRPTAPGRR</sequence>
<evidence type="ECO:0000313" key="2">
    <source>
        <dbReference type="EMBL" id="KZX20990.1"/>
    </source>
</evidence>
<keyword evidence="3" id="KW-1185">Reference proteome</keyword>
<accession>A0A162FXH0</accession>
<organism evidence="2 3">
    <name type="scientific">Rathayibacter tanaceti</name>
    <dbReference type="NCBI Taxonomy" id="1671680"/>
    <lineage>
        <taxon>Bacteria</taxon>
        <taxon>Bacillati</taxon>
        <taxon>Actinomycetota</taxon>
        <taxon>Actinomycetes</taxon>
        <taxon>Micrococcales</taxon>
        <taxon>Microbacteriaceae</taxon>
        <taxon>Rathayibacter</taxon>
    </lineage>
</organism>
<protein>
    <submittedName>
        <fullName evidence="2">Uncharacterized protein</fullName>
    </submittedName>
</protein>
<comment type="caution">
    <text evidence="2">The sequence shown here is derived from an EMBL/GenBank/DDBJ whole genome shotgun (WGS) entry which is preliminary data.</text>
</comment>
<evidence type="ECO:0000256" key="1">
    <source>
        <dbReference type="SAM" id="MobiDB-lite"/>
    </source>
</evidence>
<name>A0A162FXH0_9MICO</name>
<feature type="region of interest" description="Disordered" evidence="1">
    <location>
        <begin position="198"/>
        <end position="241"/>
    </location>
</feature>
<reference evidence="2 3" key="1">
    <citation type="submission" date="2015-08" db="EMBL/GenBank/DDBJ databases">
        <title>Draft Genome Sequence of Rathayibacter sp. Strain VKM Ac-2596 Isolated from Leaf Gall Induced by Plant-Parasitic Nematodes.</title>
        <authorList>
            <person name="Vasilenko O.V."/>
            <person name="Starodumova I.P."/>
            <person name="Tarlachkov S.V."/>
            <person name="Dorofeeva L.V."/>
            <person name="Evtushenko L.I."/>
        </authorList>
    </citation>
    <scope>NUCLEOTIDE SEQUENCE [LARGE SCALE GENOMIC DNA]</scope>
    <source>
        <strain evidence="2 3">VKM Ac-2596</strain>
    </source>
</reference>